<dbReference type="SUPFAM" id="SSF109755">
    <property type="entry name" value="PhoU-like"/>
    <property type="match status" value="1"/>
</dbReference>
<evidence type="ECO:0000259" key="1">
    <source>
        <dbReference type="SMART" id="SM00966"/>
    </source>
</evidence>
<dbReference type="GO" id="GO:0003677">
    <property type="term" value="F:DNA binding"/>
    <property type="evidence" value="ECO:0007669"/>
    <property type="project" value="InterPro"/>
</dbReference>
<accession>A0AAP2W6W3</accession>
<evidence type="ECO:0000313" key="3">
    <source>
        <dbReference type="Proteomes" id="UP001320159"/>
    </source>
</evidence>
<dbReference type="PANTHER" id="PTHR42930">
    <property type="entry name" value="PHOSPHATE-SPECIFIC TRANSPORT SYSTEM ACCESSORY PROTEIN PHOU"/>
    <property type="match status" value="1"/>
</dbReference>
<dbReference type="RefSeq" id="WP_230742579.1">
    <property type="nucleotide sequence ID" value="NZ_PGCK01000010.1"/>
</dbReference>
<dbReference type="Gene3D" id="1.20.58.220">
    <property type="entry name" value="Phosphate transport system protein phou homolog 2, domain 2"/>
    <property type="match status" value="2"/>
</dbReference>
<sequence length="334" mass="37471">METRKVQITGGTTLIVSLPKSWANKVNLKGGDEVSLVPQSDGSLSIRTKNAPEVHHSKTIYIENKDGDNLIREIIAAYIAGFTSIELKSAKILSRQRDTVRKTVNMLIGPEIIEETSDKIVLQDILNPAELSVKKSIKRMFMITSSMQENAITALKEKDFDLAKDVADRDSEVDKLYLLVSKQFRMVMRDISIADKFDMTMEEHLDLRLAAYPFERIGDHANKICNMVIQIGEMEVPQDVIDRIDEANKLCMKIVEDSMEALMKKNITLANSTFLRRTELTEKIRVIDESVLNLSSEVSMPIGIILDSLDRICDYGCNISEIAINSAVSTANSK</sequence>
<dbReference type="Proteomes" id="UP001320159">
    <property type="component" value="Unassembled WGS sequence"/>
</dbReference>
<dbReference type="InterPro" id="IPR028366">
    <property type="entry name" value="PhoU"/>
</dbReference>
<evidence type="ECO:0000313" key="2">
    <source>
        <dbReference type="EMBL" id="MCD1295722.1"/>
    </source>
</evidence>
<dbReference type="GO" id="GO:0045936">
    <property type="term" value="P:negative regulation of phosphate metabolic process"/>
    <property type="evidence" value="ECO:0007669"/>
    <property type="project" value="InterPro"/>
</dbReference>
<dbReference type="GO" id="GO:0030643">
    <property type="term" value="P:intracellular phosphate ion homeostasis"/>
    <property type="evidence" value="ECO:0007669"/>
    <property type="project" value="InterPro"/>
</dbReference>
<organism evidence="2 3">
    <name type="scientific">Methanooceanicella nereidis</name>
    <dbReference type="NCBI Taxonomy" id="2052831"/>
    <lineage>
        <taxon>Archaea</taxon>
        <taxon>Methanobacteriati</taxon>
        <taxon>Methanobacteriota</taxon>
        <taxon>Stenosarchaea group</taxon>
        <taxon>Methanomicrobia</taxon>
        <taxon>Methanocellales</taxon>
        <taxon>Methanocellaceae</taxon>
        <taxon>Methanooceanicella</taxon>
    </lineage>
</organism>
<dbReference type="PANTHER" id="PTHR42930:SF6">
    <property type="entry name" value="PHOSPHATE REGULATORY PROTEIN-LIKE PROTEIN"/>
    <property type="match status" value="1"/>
</dbReference>
<reference evidence="2 3" key="1">
    <citation type="submission" date="2017-11" db="EMBL/GenBank/DDBJ databases">
        <title>Isolation and Characterization of Family Methanocellaceae Species from Potential Methane Hydrate Area Offshore Southwestern Taiwan.</title>
        <authorList>
            <person name="Zhang W.-L."/>
            <person name="Chen W.-C."/>
            <person name="Lai M.-C."/>
            <person name="Chen S.-C."/>
        </authorList>
    </citation>
    <scope>NUCLEOTIDE SEQUENCE [LARGE SCALE GENOMIC DNA]</scope>
    <source>
        <strain evidence="2 3">CWC-04</strain>
    </source>
</reference>
<dbReference type="AlphaFoldDB" id="A0AAP2W6W3"/>
<dbReference type="EMBL" id="PGCK01000010">
    <property type="protein sequence ID" value="MCD1295722.1"/>
    <property type="molecule type" value="Genomic_DNA"/>
</dbReference>
<dbReference type="InterPro" id="IPR038078">
    <property type="entry name" value="PhoU-like_sf"/>
</dbReference>
<dbReference type="InterPro" id="IPR026022">
    <property type="entry name" value="PhoU_dom"/>
</dbReference>
<dbReference type="SMART" id="SM00966">
    <property type="entry name" value="SpoVT_AbrB"/>
    <property type="match status" value="1"/>
</dbReference>
<feature type="domain" description="SpoVT-AbrB" evidence="1">
    <location>
        <begin position="8"/>
        <end position="54"/>
    </location>
</feature>
<comment type="caution">
    <text evidence="2">The sequence shown here is derived from an EMBL/GenBank/DDBJ whole genome shotgun (WGS) entry which is preliminary data.</text>
</comment>
<name>A0AAP2W6W3_9EURY</name>
<gene>
    <name evidence="2" type="ORF">CUJ83_12005</name>
</gene>
<dbReference type="Pfam" id="PF04014">
    <property type="entry name" value="MazE_antitoxin"/>
    <property type="match status" value="1"/>
</dbReference>
<dbReference type="InterPro" id="IPR007159">
    <property type="entry name" value="SpoVT-AbrB_dom"/>
</dbReference>
<proteinExistence type="predicted"/>
<dbReference type="Pfam" id="PF01895">
    <property type="entry name" value="PhoU"/>
    <property type="match status" value="1"/>
</dbReference>
<protein>
    <submittedName>
        <fullName evidence="2">PhoU family transcriptional regulator</fullName>
    </submittedName>
</protein>
<keyword evidence="3" id="KW-1185">Reference proteome</keyword>